<name>A0AC35U490_9BILA</name>
<reference evidence="2" key="1">
    <citation type="submission" date="2016-11" db="UniProtKB">
        <authorList>
            <consortium name="WormBaseParasite"/>
        </authorList>
    </citation>
    <scope>IDENTIFICATION</scope>
    <source>
        <strain evidence="2">KR3021</strain>
    </source>
</reference>
<dbReference type="Proteomes" id="UP000095286">
    <property type="component" value="Unplaced"/>
</dbReference>
<evidence type="ECO:0000313" key="2">
    <source>
        <dbReference type="WBParaSite" id="RSKR_0000729000.1"/>
    </source>
</evidence>
<proteinExistence type="predicted"/>
<organism evidence="1 2">
    <name type="scientific">Rhabditophanes sp. KR3021</name>
    <dbReference type="NCBI Taxonomy" id="114890"/>
    <lineage>
        <taxon>Eukaryota</taxon>
        <taxon>Metazoa</taxon>
        <taxon>Ecdysozoa</taxon>
        <taxon>Nematoda</taxon>
        <taxon>Chromadorea</taxon>
        <taxon>Rhabditida</taxon>
        <taxon>Tylenchina</taxon>
        <taxon>Panagrolaimomorpha</taxon>
        <taxon>Strongyloidoidea</taxon>
        <taxon>Alloionematidae</taxon>
        <taxon>Rhabditophanes</taxon>
    </lineage>
</organism>
<dbReference type="WBParaSite" id="RSKR_0000729000.1">
    <property type="protein sequence ID" value="RSKR_0000729000.1"/>
    <property type="gene ID" value="RSKR_0000729000"/>
</dbReference>
<protein>
    <submittedName>
        <fullName evidence="2">[Histone H3]-lysine(27) N-trimethyltransferase</fullName>
    </submittedName>
</protein>
<sequence>MSQQNCTRPTISKRLEKNVRLLNAIIKDKINIGCCEIEDITEFVKKYINFLNYTTYFPYPSEVTVSQKLVDCVRKRSNQPLYDLEASIVFDSDEIKAIIPEDYLMVKKYFDVNLVKYKKLAKSTKGSECYLSEINLPIKSFSNVKHFHYTPKATPKLPKIVNVDVCATILRYLNGGGRIMTSNFNKPCAYKRYIEDCIFTEISLFADEVDGDFKHTKRTVHSKDIMSLYDIFHYNHEDYVGIDEDVYQHFPNTVTEWKKVLIALNKLIGQNLHWSNDLILRNFGYLFPTFSDKDSLSIELKKQGLTNVLIKRFTMDDVSTEIQEYCTHCLMFGKCYCVRALSHNWPVPIFCNEDEPIFKERKRPCSRFCFKNEENYCNKLLSDFNELEKARFATFYQIFGPKFCRIKKELTTRYPTMRVKCSHICHFIRKFGSKSIIVQERIMLPPNLMKKVPYAIFSMNLKNDYFVKGKYLNNGSIYFCHHSGACSVQNNCICAIRKTICTEKCLCPPSCSVKFCGCDCTKGNCKPSNCRCMILGWECMPSVCSSCKCIPFATKDVKSTCQNSHIQRGMIKASYKAKSLIVGNGCFSKNDVKRGELFDFYTGEIISSYIADERASNIYNKEQLTYLFILDQAYSIDAKYFGNVTRYINNSTSYGNLTSRITVVNSVNVIGLYALKDIAKNQELTFDYHFSDDVAMHFIDEPPKIIEWEINN</sequence>
<evidence type="ECO:0000313" key="1">
    <source>
        <dbReference type="Proteomes" id="UP000095286"/>
    </source>
</evidence>
<accession>A0AC35U490</accession>